<evidence type="ECO:0000313" key="1">
    <source>
        <dbReference type="EMBL" id="CAA9571793.1"/>
    </source>
</evidence>
<sequence length="137" mass="15566">MLVFRMRTKLPSRTQRVQRRGFERLVGRALAALPPDVAAMLDNVEIVVEDEPTPEQVDRGGDPEETLFGLYEGVPLTERGVDYSLVLPDKITIFRGPLEREFRNAAEMSREVRITVVHELAHHLGFDEDRLDELGLA</sequence>
<dbReference type="CDD" id="cd12952">
    <property type="entry name" value="MMP_ACEL2062"/>
    <property type="match status" value="1"/>
</dbReference>
<name>A0A6J4VBV0_9BACT</name>
<dbReference type="Gene3D" id="3.30.2010.20">
    <property type="match status" value="1"/>
</dbReference>
<accession>A0A6J4VBV0</accession>
<dbReference type="Pfam" id="PF06262">
    <property type="entry name" value="Zincin_1"/>
    <property type="match status" value="1"/>
</dbReference>
<dbReference type="EMBL" id="CADCWL010000146">
    <property type="protein sequence ID" value="CAA9571793.1"/>
    <property type="molecule type" value="Genomic_DNA"/>
</dbReference>
<protein>
    <recommendedName>
        <fullName evidence="2">Acetylglutamate kinase</fullName>
    </recommendedName>
</protein>
<gene>
    <name evidence="1" type="ORF">AVDCRST_MAG19-2858</name>
</gene>
<evidence type="ECO:0008006" key="2">
    <source>
        <dbReference type="Google" id="ProtNLM"/>
    </source>
</evidence>
<proteinExistence type="predicted"/>
<dbReference type="SUPFAM" id="SSF55486">
    <property type="entry name" value="Metalloproteases ('zincins'), catalytic domain"/>
    <property type="match status" value="1"/>
</dbReference>
<reference evidence="1" key="1">
    <citation type="submission" date="2020-02" db="EMBL/GenBank/DDBJ databases">
        <authorList>
            <person name="Meier V. D."/>
        </authorList>
    </citation>
    <scope>NUCLEOTIDE SEQUENCE</scope>
    <source>
        <strain evidence="1">AVDCRST_MAG19</strain>
    </source>
</reference>
<dbReference type="AlphaFoldDB" id="A0A6J4VBV0"/>
<dbReference type="InterPro" id="IPR010428">
    <property type="entry name" value="Zincin_1"/>
</dbReference>
<dbReference type="InterPro" id="IPR038555">
    <property type="entry name" value="Zincin_1_sf"/>
</dbReference>
<organism evidence="1">
    <name type="scientific">uncultured Thermomicrobiales bacterium</name>
    <dbReference type="NCBI Taxonomy" id="1645740"/>
    <lineage>
        <taxon>Bacteria</taxon>
        <taxon>Pseudomonadati</taxon>
        <taxon>Thermomicrobiota</taxon>
        <taxon>Thermomicrobia</taxon>
        <taxon>Thermomicrobiales</taxon>
        <taxon>environmental samples</taxon>
    </lineage>
</organism>